<proteinExistence type="predicted"/>
<organism evidence="2 3">
    <name type="scientific">Anoxybacillus pushchinoensis</name>
    <dbReference type="NCBI Taxonomy" id="150248"/>
    <lineage>
        <taxon>Bacteria</taxon>
        <taxon>Bacillati</taxon>
        <taxon>Bacillota</taxon>
        <taxon>Bacilli</taxon>
        <taxon>Bacillales</taxon>
        <taxon>Anoxybacillaceae</taxon>
        <taxon>Anoxybacillus</taxon>
    </lineage>
</organism>
<accession>A0A1I0TN11</accession>
<feature type="domain" description="N-acetylmuramoyl-L-alanine amidase" evidence="1">
    <location>
        <begin position="7"/>
        <end position="59"/>
    </location>
</feature>
<protein>
    <recommendedName>
        <fullName evidence="1">N-acetylmuramoyl-L-alanine amidase domain-containing protein</fullName>
    </recommendedName>
</protein>
<dbReference type="STRING" id="150248.SAMN05216169_103518"/>
<name>A0A1I0TN11_9BACL</name>
<reference evidence="3" key="1">
    <citation type="submission" date="2016-10" db="EMBL/GenBank/DDBJ databases">
        <authorList>
            <person name="Varghese N."/>
            <person name="Submissions S."/>
        </authorList>
    </citation>
    <scope>NUCLEOTIDE SEQUENCE [LARGE SCALE GENOMIC DNA]</scope>
    <source>
        <strain evidence="3">K1</strain>
    </source>
</reference>
<dbReference type="GO" id="GO:0009253">
    <property type="term" value="P:peptidoglycan catabolic process"/>
    <property type="evidence" value="ECO:0007669"/>
    <property type="project" value="InterPro"/>
</dbReference>
<gene>
    <name evidence="2" type="ORF">SAMN05216169_103518</name>
</gene>
<dbReference type="Gene3D" id="3.40.80.10">
    <property type="entry name" value="Peptidoglycan recognition protein-like"/>
    <property type="match status" value="1"/>
</dbReference>
<dbReference type="SUPFAM" id="SSF55846">
    <property type="entry name" value="N-acetylmuramoyl-L-alanine amidase-like"/>
    <property type="match status" value="1"/>
</dbReference>
<dbReference type="EMBL" id="FOJQ01000035">
    <property type="protein sequence ID" value="SFA53188.1"/>
    <property type="molecule type" value="Genomic_DNA"/>
</dbReference>
<evidence type="ECO:0000313" key="2">
    <source>
        <dbReference type="EMBL" id="SFA53188.1"/>
    </source>
</evidence>
<sequence length="117" mass="13339">MADRCVHAFIGKLKDGSIATYQTLPWNHRVWHAGGDANNTHIGFEICEDNLTDKTFYDKAFVGETIVHNFNWGNRNKEIVMYYISQIDLGDKIVNALNNALDSAYPLFKLRDCINSN</sequence>
<evidence type="ECO:0000313" key="3">
    <source>
        <dbReference type="Proteomes" id="UP000198979"/>
    </source>
</evidence>
<dbReference type="AlphaFoldDB" id="A0A1I0TN11"/>
<dbReference type="InterPro" id="IPR002502">
    <property type="entry name" value="Amidase_domain"/>
</dbReference>
<dbReference type="Proteomes" id="UP000198979">
    <property type="component" value="Unassembled WGS sequence"/>
</dbReference>
<dbReference type="GO" id="GO:0008745">
    <property type="term" value="F:N-acetylmuramoyl-L-alanine amidase activity"/>
    <property type="evidence" value="ECO:0007669"/>
    <property type="project" value="InterPro"/>
</dbReference>
<dbReference type="Pfam" id="PF01510">
    <property type="entry name" value="Amidase_2"/>
    <property type="match status" value="1"/>
</dbReference>
<keyword evidence="3" id="KW-1185">Reference proteome</keyword>
<dbReference type="InterPro" id="IPR036505">
    <property type="entry name" value="Amidase/PGRP_sf"/>
</dbReference>
<dbReference type="CDD" id="cd06583">
    <property type="entry name" value="PGRP"/>
    <property type="match status" value="1"/>
</dbReference>
<evidence type="ECO:0000259" key="1">
    <source>
        <dbReference type="Pfam" id="PF01510"/>
    </source>
</evidence>
<dbReference type="RefSeq" id="WP_244149250.1">
    <property type="nucleotide sequence ID" value="NZ_FOJQ01000035.1"/>
</dbReference>